<reference evidence="1 2" key="1">
    <citation type="submission" date="2016-10" db="EMBL/GenBank/DDBJ databases">
        <authorList>
            <person name="Varghese N."/>
            <person name="Submissions S."/>
        </authorList>
    </citation>
    <scope>NUCLEOTIDE SEQUENCE [LARGE SCALE GENOMIC DNA]</scope>
    <source>
        <strain evidence="1 2">PDC82</strain>
    </source>
</reference>
<organism evidence="1 2">
    <name type="scientific">Agrobacterium fabrum</name>
    <dbReference type="NCBI Taxonomy" id="1176649"/>
    <lineage>
        <taxon>Bacteria</taxon>
        <taxon>Pseudomonadati</taxon>
        <taxon>Pseudomonadota</taxon>
        <taxon>Alphaproteobacteria</taxon>
        <taxon>Hyphomicrobiales</taxon>
        <taxon>Rhizobiaceae</taxon>
        <taxon>Rhizobium/Agrobacterium group</taxon>
        <taxon>Agrobacterium</taxon>
        <taxon>Agrobacterium tumefaciens complex</taxon>
    </lineage>
</organism>
<dbReference type="EMBL" id="FNEW01000001">
    <property type="protein sequence ID" value="SDJ19381.1"/>
    <property type="molecule type" value="Genomic_DNA"/>
</dbReference>
<comment type="caution">
    <text evidence="1">The sequence shown here is derived from an EMBL/GenBank/DDBJ whole genome shotgun (WGS) entry which is preliminary data.</text>
</comment>
<dbReference type="RefSeq" id="WP_092731641.1">
    <property type="nucleotide sequence ID" value="NZ_FNEW01000001.1"/>
</dbReference>
<dbReference type="Proteomes" id="UP000198917">
    <property type="component" value="Unassembled WGS sequence"/>
</dbReference>
<gene>
    <name evidence="1" type="ORF">SAMN05428983_0572</name>
</gene>
<name>A0A7Z7BH38_9HYPH</name>
<evidence type="ECO:0000313" key="1">
    <source>
        <dbReference type="EMBL" id="SDJ19381.1"/>
    </source>
</evidence>
<sequence>MLIKPKVLKKHGIRVIGRQADGDYMDMDEIEMKSIDAQLIEQAAAKPGFRDVYAYAGAERFWDDETRASGASMQVLFSDSLSLAGILYLDPALSGPVILWIKASSPAEAMHLFTKEMQGGDGSPVAAYDAPRNSRKGH</sequence>
<accession>A0A7Z7BH38</accession>
<proteinExistence type="predicted"/>
<evidence type="ECO:0000313" key="2">
    <source>
        <dbReference type="Proteomes" id="UP000198917"/>
    </source>
</evidence>
<dbReference type="AlphaFoldDB" id="A0A7Z7BH38"/>
<protein>
    <submittedName>
        <fullName evidence="1">Uncharacterized protein</fullName>
    </submittedName>
</protein>